<evidence type="ECO:0000313" key="9">
    <source>
        <dbReference type="EMBL" id="PPJ51324.1"/>
    </source>
</evidence>
<dbReference type="PROSITE" id="PS00108">
    <property type="entry name" value="PROTEIN_KINASE_ST"/>
    <property type="match status" value="1"/>
</dbReference>
<dbReference type="SMART" id="SM00220">
    <property type="entry name" value="S_TKc"/>
    <property type="match status" value="1"/>
</dbReference>
<dbReference type="EC" id="2.7.11.1" evidence="1"/>
<dbReference type="Pfam" id="PF00069">
    <property type="entry name" value="Pkinase"/>
    <property type="match status" value="1"/>
</dbReference>
<keyword evidence="4" id="KW-0418">Kinase</keyword>
<evidence type="ECO:0000256" key="4">
    <source>
        <dbReference type="ARBA" id="ARBA00022777"/>
    </source>
</evidence>
<keyword evidence="10" id="KW-1185">Reference proteome</keyword>
<sequence>MPGVTRQPSRDTAAIILFIYIIVIAALIMTLVDFWQSRNRGMLPRSVSSRTRLTRRKRTPKAERKPWYYFARGGSELDLEHACTQSTLSQYGRNGYGTSSPSFGSFDGTYEAASTGPESNGHSQQVSEPHQAHSRAPRLSSASTLSASSSSSFMLTSLTPVSAPVDLPPTPAAAVPQPIGDFSFSHTYEHVRTLTYCSEGPVHLVKHRGTGKEFIIKQVEPTVEVPNEVTILDKIGKHPNIIEIADVLEGYTNQRLSNDIVTPFADLGDLYNLIDHFAGNNSACYIPREFILLFVSSMIDALAYIHNGDIYYDAGTDTVQSVSFRQPSIVHRDIKPNNIFLSMSANRFPQIRLADFGLACTSDENYGIAGTDGYFAPEVLRREKELKTPGFPNSFAYRRNICTKASDMYSFGCSLYQLIFLRPYDCDADIDDELQYTPMRNDRAIRNLLQNCLAYNPNERPAASDLHRLSANIKAELKHWAKNGGRFSESMWPDPMGYDKKREVREAERRQRKAEAQAAAQAKADAMAVNAAINAEFASQPDAQAIAGAESSAFSADAYLTKSDANQQSERASSIDTAELLARKTTSSPARMPPAISVVLSHFIGQAP</sequence>
<dbReference type="EMBL" id="PNEN01001758">
    <property type="protein sequence ID" value="PPJ51324.1"/>
    <property type="molecule type" value="Genomic_DNA"/>
</dbReference>
<keyword evidence="7" id="KW-1133">Transmembrane helix</keyword>
<name>A0A2S6BV27_9PEZI</name>
<dbReference type="InterPro" id="IPR000719">
    <property type="entry name" value="Prot_kinase_dom"/>
</dbReference>
<dbReference type="Proteomes" id="UP000237631">
    <property type="component" value="Unassembled WGS sequence"/>
</dbReference>
<protein>
    <recommendedName>
        <fullName evidence="1">non-specific serine/threonine protein kinase</fullName>
        <ecNumber evidence="1">2.7.11.1</ecNumber>
    </recommendedName>
</protein>
<dbReference type="PANTHER" id="PTHR43671:SF13">
    <property type="entry name" value="SERINE_THREONINE-PROTEIN KINASE NEK2"/>
    <property type="match status" value="1"/>
</dbReference>
<evidence type="ECO:0000256" key="1">
    <source>
        <dbReference type="ARBA" id="ARBA00012513"/>
    </source>
</evidence>
<gene>
    <name evidence="9" type="ORF">CBER1_08604</name>
</gene>
<dbReference type="CDD" id="cd00180">
    <property type="entry name" value="PKc"/>
    <property type="match status" value="1"/>
</dbReference>
<dbReference type="OrthoDB" id="310217at2759"/>
<evidence type="ECO:0000256" key="3">
    <source>
        <dbReference type="ARBA" id="ARBA00022741"/>
    </source>
</evidence>
<feature type="compositionally biased region" description="Polar residues" evidence="6">
    <location>
        <begin position="116"/>
        <end position="128"/>
    </location>
</feature>
<dbReference type="InterPro" id="IPR008271">
    <property type="entry name" value="Ser/Thr_kinase_AS"/>
</dbReference>
<dbReference type="GO" id="GO:0004674">
    <property type="term" value="F:protein serine/threonine kinase activity"/>
    <property type="evidence" value="ECO:0007669"/>
    <property type="project" value="UniProtKB-EC"/>
</dbReference>
<evidence type="ECO:0000256" key="2">
    <source>
        <dbReference type="ARBA" id="ARBA00022679"/>
    </source>
</evidence>
<accession>A0A2S6BV27</accession>
<comment type="caution">
    <text evidence="9">The sequence shown here is derived from an EMBL/GenBank/DDBJ whole genome shotgun (WGS) entry which is preliminary data.</text>
</comment>
<dbReference type="InterPro" id="IPR050660">
    <property type="entry name" value="NEK_Ser/Thr_kinase"/>
</dbReference>
<feature type="domain" description="Protein kinase" evidence="8">
    <location>
        <begin position="188"/>
        <end position="473"/>
    </location>
</feature>
<evidence type="ECO:0000256" key="5">
    <source>
        <dbReference type="ARBA" id="ARBA00022840"/>
    </source>
</evidence>
<dbReference type="STRING" id="357750.A0A2S6BV27"/>
<evidence type="ECO:0000256" key="7">
    <source>
        <dbReference type="SAM" id="Phobius"/>
    </source>
</evidence>
<dbReference type="Gene3D" id="1.10.510.10">
    <property type="entry name" value="Transferase(Phosphotransferase) domain 1"/>
    <property type="match status" value="1"/>
</dbReference>
<evidence type="ECO:0000259" key="8">
    <source>
        <dbReference type="PROSITE" id="PS50011"/>
    </source>
</evidence>
<dbReference type="Gene3D" id="3.30.200.20">
    <property type="entry name" value="Phosphorylase Kinase, domain 1"/>
    <property type="match status" value="1"/>
</dbReference>
<dbReference type="InterPro" id="IPR011009">
    <property type="entry name" value="Kinase-like_dom_sf"/>
</dbReference>
<feature type="region of interest" description="Disordered" evidence="6">
    <location>
        <begin position="107"/>
        <end position="143"/>
    </location>
</feature>
<keyword evidence="7" id="KW-0812">Transmembrane</keyword>
<dbReference type="AlphaFoldDB" id="A0A2S6BV27"/>
<keyword evidence="3" id="KW-0547">Nucleotide-binding</keyword>
<evidence type="ECO:0000313" key="10">
    <source>
        <dbReference type="Proteomes" id="UP000237631"/>
    </source>
</evidence>
<keyword evidence="2" id="KW-0808">Transferase</keyword>
<dbReference type="SUPFAM" id="SSF56112">
    <property type="entry name" value="Protein kinase-like (PK-like)"/>
    <property type="match status" value="1"/>
</dbReference>
<dbReference type="PROSITE" id="PS50011">
    <property type="entry name" value="PROTEIN_KINASE_DOM"/>
    <property type="match status" value="1"/>
</dbReference>
<evidence type="ECO:0000256" key="6">
    <source>
        <dbReference type="SAM" id="MobiDB-lite"/>
    </source>
</evidence>
<dbReference type="PANTHER" id="PTHR43671">
    <property type="entry name" value="SERINE/THREONINE-PROTEIN KINASE NEK"/>
    <property type="match status" value="1"/>
</dbReference>
<organism evidence="9 10">
    <name type="scientific">Cercospora berteroae</name>
    <dbReference type="NCBI Taxonomy" id="357750"/>
    <lineage>
        <taxon>Eukaryota</taxon>
        <taxon>Fungi</taxon>
        <taxon>Dikarya</taxon>
        <taxon>Ascomycota</taxon>
        <taxon>Pezizomycotina</taxon>
        <taxon>Dothideomycetes</taxon>
        <taxon>Dothideomycetidae</taxon>
        <taxon>Mycosphaerellales</taxon>
        <taxon>Mycosphaerellaceae</taxon>
        <taxon>Cercospora</taxon>
    </lineage>
</organism>
<dbReference type="GO" id="GO:0005524">
    <property type="term" value="F:ATP binding"/>
    <property type="evidence" value="ECO:0007669"/>
    <property type="project" value="UniProtKB-KW"/>
</dbReference>
<keyword evidence="5" id="KW-0067">ATP-binding</keyword>
<feature type="transmembrane region" description="Helical" evidence="7">
    <location>
        <begin position="12"/>
        <end position="35"/>
    </location>
</feature>
<keyword evidence="7" id="KW-0472">Membrane</keyword>
<reference evidence="10" key="1">
    <citation type="journal article" date="2017" name="bioRxiv">
        <title>Conservation of a gene cluster reveals novel cercosporin biosynthetic mechanisms and extends production to the genus Colletotrichum.</title>
        <authorList>
            <person name="de Jonge R."/>
            <person name="Ebert M.K."/>
            <person name="Huitt-Roehl C.R."/>
            <person name="Pal P."/>
            <person name="Suttle J.C."/>
            <person name="Spanner R.E."/>
            <person name="Neubauer J.D."/>
            <person name="Jurick W.M.II."/>
            <person name="Stott K.A."/>
            <person name="Secor G.A."/>
            <person name="Thomma B.P.H.J."/>
            <person name="Van de Peer Y."/>
            <person name="Townsend C.A."/>
            <person name="Bolton M.D."/>
        </authorList>
    </citation>
    <scope>NUCLEOTIDE SEQUENCE [LARGE SCALE GENOMIC DNA]</scope>
    <source>
        <strain evidence="10">CBS538.71</strain>
    </source>
</reference>
<proteinExistence type="predicted"/>